<dbReference type="RefSeq" id="WP_105215284.1">
    <property type="nucleotide sequence ID" value="NZ_CP027062.1"/>
</dbReference>
<name>A0A2S0HUZ6_9FLAO</name>
<organism evidence="2 3">
    <name type="scientific">Pukyongia salina</name>
    <dbReference type="NCBI Taxonomy" id="2094025"/>
    <lineage>
        <taxon>Bacteria</taxon>
        <taxon>Pseudomonadati</taxon>
        <taxon>Bacteroidota</taxon>
        <taxon>Flavobacteriia</taxon>
        <taxon>Flavobacteriales</taxon>
        <taxon>Flavobacteriaceae</taxon>
        <taxon>Pukyongia</taxon>
    </lineage>
</organism>
<proteinExistence type="predicted"/>
<dbReference type="InterPro" id="IPR006531">
    <property type="entry name" value="Gp5/Vgr_OB"/>
</dbReference>
<sequence>MSVSPLIEETNLISFDIISGGKEIPATYEVVSIRTERFINRISHAEIVLIDGDASKQTFAVTDSDVFKPGAEIEIKLGYHSKNDSVFKGVVVKQMIRLDGQSSRLHVICKDKALQLTINRNNNIFTDSTDSAAIESIVGKTSLSSSVASTSIEHKEIVQYYTTDWDFIINRSEINGLVVVTDSGKLTVAKPDVSGSPALQVQYGFDIIDFDGEIDATHQYSEVQGNAWDMSSQAVISASSSEPSVNQQGDISGSTLAKVLSAGTLNLSSNVAIEQGDIKGWANAALLRSRLSRFRGTLTFQGSALAKVNSTIKLDGLSNRFNGNAFISGVVHTIEDGMWHTEVKLGLSPEWFVEENEVMAPAAAGLIPGIRGLHTGIVKKTYEDPDNEFRVQVEIPILGAEGKMVWARLATFYTGNTFGAYFMPEVDDEVILGFMNDDPRFPVILGSVFSSSIPAPETPDEQNTIKTLITKSKLQLKFDDENKIITLITPGGNSIVISDQDEGITITDQNSNKIEMNSSGINIESQSDLTIKATNSVSIKGTTVSVDGTESISNTGGSVSITGNESTSISGNAECSVSSSGEMSIKGAMVMVN</sequence>
<dbReference type="EMBL" id="CP027062">
    <property type="protein sequence ID" value="AVI50445.1"/>
    <property type="molecule type" value="Genomic_DNA"/>
</dbReference>
<dbReference type="Pfam" id="PF04717">
    <property type="entry name" value="Phage_base_V"/>
    <property type="match status" value="1"/>
</dbReference>
<feature type="domain" description="Gp5/Type VI secretion system Vgr protein OB-fold" evidence="1">
    <location>
        <begin position="375"/>
        <end position="449"/>
    </location>
</feature>
<dbReference type="Proteomes" id="UP000238442">
    <property type="component" value="Chromosome"/>
</dbReference>
<dbReference type="InterPro" id="IPR037026">
    <property type="entry name" value="Vgr_OB-fold_dom_sf"/>
</dbReference>
<dbReference type="InterPro" id="IPR006533">
    <property type="entry name" value="T6SS_Vgr_RhsGE"/>
</dbReference>
<accession>A0A2S0HUZ6</accession>
<dbReference type="SUPFAM" id="SSF69255">
    <property type="entry name" value="gp5 N-terminal domain-like"/>
    <property type="match status" value="1"/>
</dbReference>
<gene>
    <name evidence="2" type="ORF">C5O00_04405</name>
</gene>
<evidence type="ECO:0000313" key="3">
    <source>
        <dbReference type="Proteomes" id="UP000238442"/>
    </source>
</evidence>
<evidence type="ECO:0000259" key="1">
    <source>
        <dbReference type="Pfam" id="PF04717"/>
    </source>
</evidence>
<reference evidence="2 3" key="1">
    <citation type="submission" date="2018-02" db="EMBL/GenBank/DDBJ databases">
        <title>Genomic analysis of the strain RR4-38 isolated from a seawater recirculating aquaculture system.</title>
        <authorList>
            <person name="Kim Y.-S."/>
            <person name="Jang Y.H."/>
            <person name="Kim K.-H."/>
        </authorList>
    </citation>
    <scope>NUCLEOTIDE SEQUENCE [LARGE SCALE GENOMIC DNA]</scope>
    <source>
        <strain evidence="2 3">RR4-38</strain>
    </source>
</reference>
<dbReference type="KEGG" id="aue:C5O00_04405"/>
<keyword evidence="3" id="KW-1185">Reference proteome</keyword>
<dbReference type="OrthoDB" id="1907165at2"/>
<protein>
    <submittedName>
        <fullName evidence="2">Rhs element Vgr protein</fullName>
    </submittedName>
</protein>
<evidence type="ECO:0000313" key="2">
    <source>
        <dbReference type="EMBL" id="AVI50445.1"/>
    </source>
</evidence>
<dbReference type="NCBIfam" id="TIGR01646">
    <property type="entry name" value="vgr_GE"/>
    <property type="match status" value="1"/>
</dbReference>
<dbReference type="AlphaFoldDB" id="A0A2S0HUZ6"/>
<dbReference type="SUPFAM" id="SSF69279">
    <property type="entry name" value="Phage tail proteins"/>
    <property type="match status" value="1"/>
</dbReference>
<dbReference type="Gene3D" id="2.40.50.230">
    <property type="entry name" value="Gp5 N-terminal domain"/>
    <property type="match status" value="1"/>
</dbReference>